<dbReference type="InterPro" id="IPR001310">
    <property type="entry name" value="Histidine_triad_HIT"/>
</dbReference>
<dbReference type="PANTHER" id="PTHR46648:SF1">
    <property type="entry name" value="ADENOSINE 5'-MONOPHOSPHORAMIDASE HNT1"/>
    <property type="match status" value="1"/>
</dbReference>
<dbReference type="PANTHER" id="PTHR46648">
    <property type="entry name" value="HIT FAMILY PROTEIN 1"/>
    <property type="match status" value="1"/>
</dbReference>
<protein>
    <recommendedName>
        <fullName evidence="4">HIT domain-containing protein</fullName>
    </recommendedName>
</protein>
<dbReference type="PROSITE" id="PS00892">
    <property type="entry name" value="HIT_1"/>
    <property type="match status" value="1"/>
</dbReference>
<feature type="active site" description="Tele-AMP-histidine intermediate" evidence="1">
    <location>
        <position position="107"/>
    </location>
</feature>
<dbReference type="PROSITE" id="PS51084">
    <property type="entry name" value="HIT_2"/>
    <property type="match status" value="1"/>
</dbReference>
<reference evidence="5" key="1">
    <citation type="submission" date="2021-01" db="EMBL/GenBank/DDBJ databases">
        <authorList>
            <person name="Corre E."/>
            <person name="Pelletier E."/>
            <person name="Niang G."/>
            <person name="Scheremetjew M."/>
            <person name="Finn R."/>
            <person name="Kale V."/>
            <person name="Holt S."/>
            <person name="Cochrane G."/>
            <person name="Meng A."/>
            <person name="Brown T."/>
            <person name="Cohen L."/>
        </authorList>
    </citation>
    <scope>NUCLEOTIDE SEQUENCE</scope>
    <source>
        <strain evidence="5">RCC1614</strain>
    </source>
</reference>
<name>A0A7R9T7D3_MICPS</name>
<evidence type="ECO:0000256" key="2">
    <source>
        <dbReference type="PIRSR" id="PIRSR601310-3"/>
    </source>
</evidence>
<dbReference type="CDD" id="cd01277">
    <property type="entry name" value="HINT_subgroup"/>
    <property type="match status" value="1"/>
</dbReference>
<dbReference type="Gene3D" id="3.30.428.10">
    <property type="entry name" value="HIT-like"/>
    <property type="match status" value="1"/>
</dbReference>
<evidence type="ECO:0000256" key="3">
    <source>
        <dbReference type="PROSITE-ProRule" id="PRU00464"/>
    </source>
</evidence>
<feature type="domain" description="HIT" evidence="4">
    <location>
        <begin position="12"/>
        <end position="120"/>
    </location>
</feature>
<dbReference type="GO" id="GO:0009117">
    <property type="term" value="P:nucleotide metabolic process"/>
    <property type="evidence" value="ECO:0007669"/>
    <property type="project" value="TreeGrafter"/>
</dbReference>
<dbReference type="InterPro" id="IPR011146">
    <property type="entry name" value="HIT-like"/>
</dbReference>
<dbReference type="InterPro" id="IPR019808">
    <property type="entry name" value="Histidine_triad_CS"/>
</dbReference>
<proteinExistence type="predicted"/>
<evidence type="ECO:0000256" key="1">
    <source>
        <dbReference type="PIRSR" id="PIRSR601310-1"/>
    </source>
</evidence>
<dbReference type="PRINTS" id="PR00332">
    <property type="entry name" value="HISTRIAD"/>
</dbReference>
<evidence type="ECO:0000313" key="5">
    <source>
        <dbReference type="EMBL" id="CAD8227338.1"/>
    </source>
</evidence>
<dbReference type="Pfam" id="PF01230">
    <property type="entry name" value="HIT"/>
    <property type="match status" value="1"/>
</dbReference>
<dbReference type="SUPFAM" id="SSF54197">
    <property type="entry name" value="HIT-like"/>
    <property type="match status" value="1"/>
</dbReference>
<dbReference type="AlphaFoldDB" id="A0A7R9T7D3"/>
<sequence length="148" mass="15649">MASSIPYDDDNVFKKIIEGVIPCYKIFETEHALAFLDAFPMAPGHALLVPKTTGAATMMDLPEDVAANVLKELPRLARAVKAATGCDGVNVVQNNGATAGQVVFHLHVHVIPRWEKDGVVRLGKSGEAIGKDAADAMVAKMKAAIGEA</sequence>
<accession>A0A7R9T7D3</accession>
<dbReference type="OMA" id="GQNWPQK"/>
<evidence type="ECO:0000259" key="4">
    <source>
        <dbReference type="PROSITE" id="PS51084"/>
    </source>
</evidence>
<feature type="short sequence motif" description="Histidine triad motif" evidence="2 3">
    <location>
        <begin position="105"/>
        <end position="109"/>
    </location>
</feature>
<dbReference type="InterPro" id="IPR039384">
    <property type="entry name" value="HINT"/>
</dbReference>
<dbReference type="InterPro" id="IPR036265">
    <property type="entry name" value="HIT-like_sf"/>
</dbReference>
<dbReference type="EMBL" id="HBDY01000868">
    <property type="protein sequence ID" value="CAD8227338.1"/>
    <property type="molecule type" value="Transcribed_RNA"/>
</dbReference>
<dbReference type="GO" id="GO:0047627">
    <property type="term" value="F:adenylylsulfatase activity"/>
    <property type="evidence" value="ECO:0007669"/>
    <property type="project" value="UniProtKB-ARBA"/>
</dbReference>
<gene>
    <name evidence="5" type="ORF">MPUS1402_LOCUS643</name>
</gene>
<organism evidence="5">
    <name type="scientific">Micromonas pusilla</name>
    <name type="common">Picoplanktonic green alga</name>
    <name type="synonym">Chromulina pusilla</name>
    <dbReference type="NCBI Taxonomy" id="38833"/>
    <lineage>
        <taxon>Eukaryota</taxon>
        <taxon>Viridiplantae</taxon>
        <taxon>Chlorophyta</taxon>
        <taxon>Mamiellophyceae</taxon>
        <taxon>Mamiellales</taxon>
        <taxon>Mamiellaceae</taxon>
        <taxon>Micromonas</taxon>
    </lineage>
</organism>